<feature type="transmembrane region" description="Helical" evidence="1">
    <location>
        <begin position="124"/>
        <end position="146"/>
    </location>
</feature>
<keyword evidence="3" id="KW-1185">Reference proteome</keyword>
<dbReference type="STRING" id="218140.BPSY_0736"/>
<dbReference type="RefSeq" id="WP_051921637.1">
    <property type="nucleotide sequence ID" value="NZ_BAABVZ010000001.1"/>
</dbReference>
<dbReference type="EMBL" id="JGZI01000008">
    <property type="protein sequence ID" value="KFI82945.1"/>
    <property type="molecule type" value="Genomic_DNA"/>
</dbReference>
<reference evidence="2 3" key="1">
    <citation type="submission" date="2014-03" db="EMBL/GenBank/DDBJ databases">
        <title>Genomics of Bifidobacteria.</title>
        <authorList>
            <person name="Ventura M."/>
            <person name="Milani C."/>
            <person name="Lugli G.A."/>
        </authorList>
    </citation>
    <scope>NUCLEOTIDE SEQUENCE [LARGE SCALE GENOMIC DNA]</scope>
    <source>
        <strain evidence="2 3">LMG 21775</strain>
    </source>
</reference>
<keyword evidence="1" id="KW-0472">Membrane</keyword>
<keyword evidence="1" id="KW-1133">Transmembrane helix</keyword>
<evidence type="ECO:0000313" key="2">
    <source>
        <dbReference type="EMBL" id="KFI82945.1"/>
    </source>
</evidence>
<proteinExistence type="predicted"/>
<evidence type="ECO:0000313" key="3">
    <source>
        <dbReference type="Proteomes" id="UP000029050"/>
    </source>
</evidence>
<evidence type="ECO:0000256" key="1">
    <source>
        <dbReference type="SAM" id="Phobius"/>
    </source>
</evidence>
<name>A0A087CI45_9BIFI</name>
<dbReference type="eggNOG" id="ENOG502ZCD3">
    <property type="taxonomic scope" value="Bacteria"/>
</dbReference>
<feature type="transmembrane region" description="Helical" evidence="1">
    <location>
        <begin position="100"/>
        <end position="118"/>
    </location>
</feature>
<dbReference type="AlphaFoldDB" id="A0A087CI45"/>
<dbReference type="OrthoDB" id="2599257at2"/>
<dbReference type="GeneID" id="98299944"/>
<protein>
    <submittedName>
        <fullName evidence="2">Uncharacterized protein</fullName>
    </submittedName>
</protein>
<comment type="caution">
    <text evidence="2">The sequence shown here is derived from an EMBL/GenBank/DDBJ whole genome shotgun (WGS) entry which is preliminary data.</text>
</comment>
<accession>A0A087CI45</accession>
<gene>
    <name evidence="2" type="ORF">BPSY_0736</name>
</gene>
<dbReference type="Proteomes" id="UP000029050">
    <property type="component" value="Unassembled WGS sequence"/>
</dbReference>
<organism evidence="2 3">
    <name type="scientific">Bifidobacterium psychraerophilum</name>
    <dbReference type="NCBI Taxonomy" id="218140"/>
    <lineage>
        <taxon>Bacteria</taxon>
        <taxon>Bacillati</taxon>
        <taxon>Actinomycetota</taxon>
        <taxon>Actinomycetes</taxon>
        <taxon>Bifidobacteriales</taxon>
        <taxon>Bifidobacteriaceae</taxon>
        <taxon>Bifidobacterium</taxon>
    </lineage>
</organism>
<sequence>MIAGNVNEVSAGAKDFIGYEYKNISVPSLDEGLYVDSYRAFGWALESSEQDKLTSNIVLKFKRDRQIRNKAELSRLQRQFDSYAMQVRGLEAAPKSRARMISLSVGIIGCAFLAGATFSYMSGFIVAMVLLAIPGFLLWLIAYPSYTRVLAKTTQRNAPQVDATYDAVYETTKKASQLL</sequence>
<keyword evidence="1" id="KW-0812">Transmembrane</keyword>